<organism evidence="1 2">
    <name type="scientific">Tunturiibacter empetritectus</name>
    <dbReference type="NCBI Taxonomy" id="3069691"/>
    <lineage>
        <taxon>Bacteria</taxon>
        <taxon>Pseudomonadati</taxon>
        <taxon>Acidobacteriota</taxon>
        <taxon>Terriglobia</taxon>
        <taxon>Terriglobales</taxon>
        <taxon>Acidobacteriaceae</taxon>
        <taxon>Tunturiibacter</taxon>
    </lineage>
</organism>
<accession>A0A7W8IFE3</accession>
<dbReference type="Gene3D" id="3.40.50.1820">
    <property type="entry name" value="alpha/beta hydrolase"/>
    <property type="match status" value="1"/>
</dbReference>
<reference evidence="1" key="1">
    <citation type="submission" date="2020-08" db="EMBL/GenBank/DDBJ databases">
        <title>Genomic Encyclopedia of Type Strains, Phase IV (KMG-V): Genome sequencing to study the core and pangenomes of soil and plant-associated prokaryotes.</title>
        <authorList>
            <person name="Whitman W."/>
        </authorList>
    </citation>
    <scope>NUCLEOTIDE SEQUENCE [LARGE SCALE GENOMIC DNA]</scope>
    <source>
        <strain evidence="1">M8UP27</strain>
    </source>
</reference>
<dbReference type="InterPro" id="IPR000801">
    <property type="entry name" value="Esterase-like"/>
</dbReference>
<dbReference type="InterPro" id="IPR029058">
    <property type="entry name" value="AB_hydrolase_fold"/>
</dbReference>
<evidence type="ECO:0000313" key="2">
    <source>
        <dbReference type="Proteomes" id="UP000568106"/>
    </source>
</evidence>
<dbReference type="InterPro" id="IPR050583">
    <property type="entry name" value="Mycobacterial_A85_antigen"/>
</dbReference>
<dbReference type="Proteomes" id="UP000568106">
    <property type="component" value="Unassembled WGS sequence"/>
</dbReference>
<keyword evidence="1" id="KW-0378">Hydrolase</keyword>
<dbReference type="PANTHER" id="PTHR48098">
    <property type="entry name" value="ENTEROCHELIN ESTERASE-RELATED"/>
    <property type="match status" value="1"/>
</dbReference>
<dbReference type="GO" id="GO:0016787">
    <property type="term" value="F:hydrolase activity"/>
    <property type="evidence" value="ECO:0007669"/>
    <property type="project" value="UniProtKB-KW"/>
</dbReference>
<dbReference type="PANTHER" id="PTHR48098:SF6">
    <property type="entry name" value="FERRI-BACILLIBACTIN ESTERASE BESA"/>
    <property type="match status" value="1"/>
</dbReference>
<dbReference type="EMBL" id="JACHDY010000001">
    <property type="protein sequence ID" value="MBB5316187.1"/>
    <property type="molecule type" value="Genomic_DNA"/>
</dbReference>
<protein>
    <submittedName>
        <fullName evidence="1">Alpha/beta superfamily hydrolase</fullName>
    </submittedName>
</protein>
<keyword evidence="2" id="KW-1185">Reference proteome</keyword>
<sequence length="300" mass="33773">MKQSSPSHSIPALTPLEGETALVHLPEAVNLPEEAIREHTPNDLDSNPRYSVSEFHSEILPDDRVVSVYLPPQYLEDEERRFPVFYLHDGQNLFDGRTSYLAERTWKAHTTADELTLNGEIEPVILVGVANTGLRRMAEYTPTRDFKLGGGEGPSYGRLLVEELKPLIDGSYRTLTDAKNTGLGGSSLGGLISLYLGFSCPEVFGKLAVMSPSLWWDQRSILRVVERTEPKPEGRIWLDIGTAEGVRHVRDTEMLERVLLKRGWQTGKDLIYEKVDGAVHDENAWSERFGDVLRFLFPPE</sequence>
<dbReference type="Pfam" id="PF00756">
    <property type="entry name" value="Esterase"/>
    <property type="match status" value="1"/>
</dbReference>
<comment type="caution">
    <text evidence="1">The sequence shown here is derived from an EMBL/GenBank/DDBJ whole genome shotgun (WGS) entry which is preliminary data.</text>
</comment>
<proteinExistence type="predicted"/>
<dbReference type="SUPFAM" id="SSF53474">
    <property type="entry name" value="alpha/beta-Hydrolases"/>
    <property type="match status" value="1"/>
</dbReference>
<evidence type="ECO:0000313" key="1">
    <source>
        <dbReference type="EMBL" id="MBB5316187.1"/>
    </source>
</evidence>
<name>A0A7W8IFE3_9BACT</name>
<dbReference type="AlphaFoldDB" id="A0A7W8IFE3"/>
<gene>
    <name evidence="1" type="ORF">HDF09_000837</name>
</gene>